<evidence type="ECO:0000256" key="8">
    <source>
        <dbReference type="SAM" id="MobiDB-lite"/>
    </source>
</evidence>
<comment type="subcellular location">
    <subcellularLocation>
        <location evidence="1">Membrane</location>
        <topology evidence="1">Multi-pass membrane protein</topology>
    </subcellularLocation>
</comment>
<dbReference type="Proteomes" id="UP000834106">
    <property type="component" value="Chromosome 12"/>
</dbReference>
<feature type="domain" description="Cationic amino acid transporter C-terminal" evidence="10">
    <location>
        <begin position="566"/>
        <end position="616"/>
    </location>
</feature>
<keyword evidence="5" id="KW-0029">Amino-acid transport</keyword>
<accession>A0AAD1ZPQ3</accession>
<evidence type="ECO:0000256" key="9">
    <source>
        <dbReference type="SAM" id="Phobius"/>
    </source>
</evidence>
<evidence type="ECO:0000256" key="6">
    <source>
        <dbReference type="ARBA" id="ARBA00022989"/>
    </source>
</evidence>
<evidence type="ECO:0000256" key="5">
    <source>
        <dbReference type="ARBA" id="ARBA00022970"/>
    </source>
</evidence>
<gene>
    <name evidence="11" type="ORF">FPE_LOCUS20729</name>
</gene>
<evidence type="ECO:0000313" key="11">
    <source>
        <dbReference type="EMBL" id="CAI9773299.1"/>
    </source>
</evidence>
<dbReference type="Pfam" id="PF13906">
    <property type="entry name" value="AA_permease_C"/>
    <property type="match status" value="1"/>
</dbReference>
<proteinExistence type="inferred from homology"/>
<feature type="transmembrane region" description="Helical" evidence="9">
    <location>
        <begin position="511"/>
        <end position="530"/>
    </location>
</feature>
<feature type="transmembrane region" description="Helical" evidence="9">
    <location>
        <begin position="448"/>
        <end position="467"/>
    </location>
</feature>
<feature type="transmembrane region" description="Helical" evidence="9">
    <location>
        <begin position="399"/>
        <end position="427"/>
    </location>
</feature>
<evidence type="ECO:0000256" key="1">
    <source>
        <dbReference type="ARBA" id="ARBA00004141"/>
    </source>
</evidence>
<dbReference type="InterPro" id="IPR029485">
    <property type="entry name" value="CAT_C"/>
</dbReference>
<dbReference type="EMBL" id="OU503047">
    <property type="protein sequence ID" value="CAI9773299.1"/>
    <property type="molecule type" value="Genomic_DNA"/>
</dbReference>
<dbReference type="InterPro" id="IPR002293">
    <property type="entry name" value="AA/rel_permease1"/>
</dbReference>
<keyword evidence="4 9" id="KW-0812">Transmembrane</keyword>
<feature type="transmembrane region" description="Helical" evidence="9">
    <location>
        <begin position="473"/>
        <end position="499"/>
    </location>
</feature>
<comment type="similarity">
    <text evidence="2">Belongs to the amino acid-polyamine-organocation (APC) superfamily. Cationic amino acid transporter (CAT) (TC 2.A.3.3) family.</text>
</comment>
<feature type="transmembrane region" description="Helical" evidence="9">
    <location>
        <begin position="127"/>
        <end position="148"/>
    </location>
</feature>
<evidence type="ECO:0000256" key="2">
    <source>
        <dbReference type="ARBA" id="ARBA00008572"/>
    </source>
</evidence>
<keyword evidence="3" id="KW-0813">Transport</keyword>
<keyword evidence="12" id="KW-1185">Reference proteome</keyword>
<feature type="region of interest" description="Disordered" evidence="8">
    <location>
        <begin position="638"/>
        <end position="663"/>
    </location>
</feature>
<organism evidence="11 12">
    <name type="scientific">Fraxinus pennsylvanica</name>
    <dbReference type="NCBI Taxonomy" id="56036"/>
    <lineage>
        <taxon>Eukaryota</taxon>
        <taxon>Viridiplantae</taxon>
        <taxon>Streptophyta</taxon>
        <taxon>Embryophyta</taxon>
        <taxon>Tracheophyta</taxon>
        <taxon>Spermatophyta</taxon>
        <taxon>Magnoliopsida</taxon>
        <taxon>eudicotyledons</taxon>
        <taxon>Gunneridae</taxon>
        <taxon>Pentapetalae</taxon>
        <taxon>asterids</taxon>
        <taxon>lamiids</taxon>
        <taxon>Lamiales</taxon>
        <taxon>Oleaceae</taxon>
        <taxon>Oleeae</taxon>
        <taxon>Fraxinus</taxon>
    </lineage>
</organism>
<feature type="transmembrane region" description="Helical" evidence="9">
    <location>
        <begin position="203"/>
        <end position="224"/>
    </location>
</feature>
<keyword evidence="7 9" id="KW-0472">Membrane</keyword>
<reference evidence="11" key="1">
    <citation type="submission" date="2023-05" db="EMBL/GenBank/DDBJ databases">
        <authorList>
            <person name="Huff M."/>
        </authorList>
    </citation>
    <scope>NUCLEOTIDE SEQUENCE</scope>
</reference>
<feature type="compositionally biased region" description="Basic and acidic residues" evidence="8">
    <location>
        <begin position="652"/>
        <end position="663"/>
    </location>
</feature>
<feature type="transmembrane region" description="Helical" evidence="9">
    <location>
        <begin position="281"/>
        <end position="304"/>
    </location>
</feature>
<evidence type="ECO:0000256" key="3">
    <source>
        <dbReference type="ARBA" id="ARBA00022448"/>
    </source>
</evidence>
<evidence type="ECO:0000313" key="12">
    <source>
        <dbReference type="Proteomes" id="UP000834106"/>
    </source>
</evidence>
<name>A0AAD1ZPQ3_9LAMI</name>
<keyword evidence="6 9" id="KW-1133">Transmembrane helix</keyword>
<feature type="transmembrane region" description="Helical" evidence="9">
    <location>
        <begin position="536"/>
        <end position="557"/>
    </location>
</feature>
<feature type="transmembrane region" description="Helical" evidence="9">
    <location>
        <begin position="324"/>
        <end position="341"/>
    </location>
</feature>
<dbReference type="GO" id="GO:0005313">
    <property type="term" value="F:L-glutamate transmembrane transporter activity"/>
    <property type="evidence" value="ECO:0007669"/>
    <property type="project" value="TreeGrafter"/>
</dbReference>
<evidence type="ECO:0000256" key="4">
    <source>
        <dbReference type="ARBA" id="ARBA00022692"/>
    </source>
</evidence>
<protein>
    <recommendedName>
        <fullName evidence="10">Cationic amino acid transporter C-terminal domain-containing protein</fullName>
    </recommendedName>
</protein>
<dbReference type="AlphaFoldDB" id="A0AAD1ZPQ3"/>
<dbReference type="Pfam" id="PF13520">
    <property type="entry name" value="AA_permease_2"/>
    <property type="match status" value="1"/>
</dbReference>
<sequence length="663" mass="72282">MVGMVALEDYGGYLVEDSVATAFALEDRDGDLMEGEMVRTVALEAMPWRPDMGVEIEGGSSEITRRRGCSCTKDDFLPEESFKSWGNYVNAIKHLPERLVDRVLSRSKDLAELQVKKRSEHEMKKTLSWWDLIWFGMGAVIGAGIFVLTGQEARNGAGPAIVLSYAISGVSALLSVFCYTEFAVEIPVAGGSFAYLRVELGDFMAFIAAGNILLEYVIGGAAVARSWTAYFATLCNKDAADFRITAHSLPENYNELDPIAVGIIAIICIVAVLSTKGSSRLNYIASVVHIVVIIFIIICGLIKADTKNYSNFAPKGVRGIFKSSAVLFFAYVGFDAVSTMAEETKNPAKDIPIGLVGSMVITTALYCILAVTLCLMQPFGSIDADAPFSKAFEAVGWGWAQYVVAAGALKGMTSVLLVGAVGQARYLTHIARTHMLPPWFAKVHPKTGTPINATIVMLAATAVIAFFTKLDILANLLSISTLFIFMLVSVALLVRRYYVSGETTRENRNKLIVFLLLIITSSIATAAYWGASPNGWIAFCITVPIWLLATIGLWLFVPHARDPKLWGVPLVPWLPSASIAINIFLLGSIDKDSFIRFSVWTAVLLLYYFFFGLHASYDTAKEFDEKATQDGTWRKIEEGNVPSVTKSGTDAEDSRIDPAEPTA</sequence>
<dbReference type="Gene3D" id="1.20.1740.10">
    <property type="entry name" value="Amino acid/polyamine transporter I"/>
    <property type="match status" value="1"/>
</dbReference>
<feature type="transmembrane region" description="Helical" evidence="9">
    <location>
        <begin position="595"/>
        <end position="613"/>
    </location>
</feature>
<dbReference type="PANTHER" id="PTHR43243">
    <property type="entry name" value="INNER MEMBRANE TRANSPORTER YGJI-RELATED"/>
    <property type="match status" value="1"/>
</dbReference>
<feature type="transmembrane region" description="Helical" evidence="9">
    <location>
        <begin position="160"/>
        <end position="182"/>
    </location>
</feature>
<dbReference type="GO" id="GO:0015189">
    <property type="term" value="F:L-lysine transmembrane transporter activity"/>
    <property type="evidence" value="ECO:0007669"/>
    <property type="project" value="TreeGrafter"/>
</dbReference>
<evidence type="ECO:0000256" key="7">
    <source>
        <dbReference type="ARBA" id="ARBA00023136"/>
    </source>
</evidence>
<evidence type="ECO:0000259" key="10">
    <source>
        <dbReference type="Pfam" id="PF13906"/>
    </source>
</evidence>
<dbReference type="GO" id="GO:0005886">
    <property type="term" value="C:plasma membrane"/>
    <property type="evidence" value="ECO:0007669"/>
    <property type="project" value="TreeGrafter"/>
</dbReference>
<dbReference type="PANTHER" id="PTHR43243:SF1">
    <property type="entry name" value="CATIONIC AMINO ACID TRANSPORTER 1"/>
    <property type="match status" value="1"/>
</dbReference>
<feature type="transmembrane region" description="Helical" evidence="9">
    <location>
        <begin position="353"/>
        <end position="379"/>
    </location>
</feature>
<feature type="transmembrane region" description="Helical" evidence="9">
    <location>
        <begin position="569"/>
        <end position="589"/>
    </location>
</feature>
<feature type="transmembrane region" description="Helical" evidence="9">
    <location>
        <begin position="258"/>
        <end position="274"/>
    </location>
</feature>
<dbReference type="FunFam" id="1.20.1740.10:FF:000035">
    <property type="entry name" value="Cationic amino acid transporter 5"/>
    <property type="match status" value="1"/>
</dbReference>